<evidence type="ECO:0008006" key="4">
    <source>
        <dbReference type="Google" id="ProtNLM"/>
    </source>
</evidence>
<organism evidence="2 3">
    <name type="scientific">Streptomyces aurantiogriseus</name>
    <dbReference type="NCBI Taxonomy" id="66870"/>
    <lineage>
        <taxon>Bacteria</taxon>
        <taxon>Bacillati</taxon>
        <taxon>Actinomycetota</taxon>
        <taxon>Actinomycetes</taxon>
        <taxon>Kitasatosporales</taxon>
        <taxon>Streptomycetaceae</taxon>
        <taxon>Streptomyces</taxon>
    </lineage>
</organism>
<keyword evidence="3" id="KW-1185">Reference proteome</keyword>
<proteinExistence type="predicted"/>
<dbReference type="EMBL" id="BMSX01000033">
    <property type="protein sequence ID" value="GGR56827.1"/>
    <property type="molecule type" value="Genomic_DNA"/>
</dbReference>
<dbReference type="AlphaFoldDB" id="A0A918FMV0"/>
<dbReference type="InterPro" id="IPR011518">
    <property type="entry name" value="Transposase_36"/>
</dbReference>
<evidence type="ECO:0000256" key="1">
    <source>
        <dbReference type="SAM" id="MobiDB-lite"/>
    </source>
</evidence>
<dbReference type="NCBIfam" id="NF033519">
    <property type="entry name" value="transpos_ISAzo13"/>
    <property type="match status" value="1"/>
</dbReference>
<comment type="caution">
    <text evidence="2">The sequence shown here is derived from an EMBL/GenBank/DDBJ whole genome shotgun (WGS) entry which is preliminary data.</text>
</comment>
<dbReference type="Pfam" id="PF07592">
    <property type="entry name" value="DDE_Tnp_ISAZ013"/>
    <property type="match status" value="1"/>
</dbReference>
<protein>
    <recommendedName>
        <fullName evidence="4">Transposase</fullName>
    </recommendedName>
</protein>
<accession>A0A918FMV0</accession>
<gene>
    <name evidence="2" type="ORF">GCM10010251_87160</name>
</gene>
<feature type="region of interest" description="Disordered" evidence="1">
    <location>
        <begin position="1"/>
        <end position="38"/>
    </location>
</feature>
<evidence type="ECO:0000313" key="3">
    <source>
        <dbReference type="Proteomes" id="UP000658320"/>
    </source>
</evidence>
<reference evidence="2" key="2">
    <citation type="submission" date="2020-09" db="EMBL/GenBank/DDBJ databases">
        <authorList>
            <person name="Sun Q."/>
            <person name="Ohkuma M."/>
        </authorList>
    </citation>
    <scope>NUCLEOTIDE SEQUENCE</scope>
    <source>
        <strain evidence="2">JCM 4346</strain>
    </source>
</reference>
<evidence type="ECO:0000313" key="2">
    <source>
        <dbReference type="EMBL" id="GGR56827.1"/>
    </source>
</evidence>
<sequence>MSKGCVSRGMADLEQGAEPEGRVRRAGGGRPAAADKDPGLRTALLDLVDDSTQGDPIGPLTWTTKSLRNLARELAARGHDVGRDTVAALLKEAGFSLRGNARVLAGSAHPDRDAQFRHLNAQVSRFLDAGDPVISVDTKKKEQIGLFAQAGRAWVPPGSPLKVLDHGFPSQATGTAIPYGIYDVGRNAGFVVVGTDHDTAAFAVAALRRWWNEEGHAAYPDVKRLLITADGGSNSSRAKAWKADLAVLATETGLEISVCHLPPGTSKWNRVEHRLFSFISMNWRARPLTSLDVALNLIASTTTRTGLRVTSRLDETKYPTGIEIDAQHAAALKINTDGFHGEWNYTIPPQPGVPPVPLQPPGRRAHPRTAHTFDTALTTHPALTGITRQALDRLVAELRDMIDAMPPEQRPRHRKPAVENIIWAAVLDQRGLPASLLAHLFHIGENQMRTLIQQTRPLLQRHGDHSEPLPVRLIDPTELARSS</sequence>
<reference evidence="2" key="1">
    <citation type="journal article" date="2014" name="Int. J. Syst. Evol. Microbiol.">
        <title>Complete genome sequence of Corynebacterium casei LMG S-19264T (=DSM 44701T), isolated from a smear-ripened cheese.</title>
        <authorList>
            <consortium name="US DOE Joint Genome Institute (JGI-PGF)"/>
            <person name="Walter F."/>
            <person name="Albersmeier A."/>
            <person name="Kalinowski J."/>
            <person name="Ruckert C."/>
        </authorList>
    </citation>
    <scope>NUCLEOTIDE SEQUENCE</scope>
    <source>
        <strain evidence="2">JCM 4346</strain>
    </source>
</reference>
<dbReference type="Proteomes" id="UP000658320">
    <property type="component" value="Unassembled WGS sequence"/>
</dbReference>
<name>A0A918FMV0_9ACTN</name>